<evidence type="ECO:0000313" key="2">
    <source>
        <dbReference type="EMBL" id="OHB10836.1"/>
    </source>
</evidence>
<keyword evidence="1" id="KW-0812">Transmembrane</keyword>
<feature type="transmembrane region" description="Helical" evidence="1">
    <location>
        <begin position="56"/>
        <end position="77"/>
    </location>
</feature>
<reference evidence="2 3" key="1">
    <citation type="journal article" date="2016" name="Nat. Commun.">
        <title>Thousands of microbial genomes shed light on interconnected biogeochemical processes in an aquifer system.</title>
        <authorList>
            <person name="Anantharaman K."/>
            <person name="Brown C.T."/>
            <person name="Hug L.A."/>
            <person name="Sharon I."/>
            <person name="Castelle C.J."/>
            <person name="Probst A.J."/>
            <person name="Thomas B.C."/>
            <person name="Singh A."/>
            <person name="Wilkins M.J."/>
            <person name="Karaoz U."/>
            <person name="Brodie E.L."/>
            <person name="Williams K.H."/>
            <person name="Hubbard S.S."/>
            <person name="Banfield J.F."/>
        </authorList>
    </citation>
    <scope>NUCLEOTIDE SEQUENCE [LARGE SCALE GENOMIC DNA]</scope>
</reference>
<gene>
    <name evidence="2" type="ORF">A3H60_01190</name>
</gene>
<evidence type="ECO:0000256" key="1">
    <source>
        <dbReference type="SAM" id="Phobius"/>
    </source>
</evidence>
<protein>
    <submittedName>
        <fullName evidence="2">Uncharacterized protein</fullName>
    </submittedName>
</protein>
<keyword evidence="1" id="KW-0472">Membrane</keyword>
<sequence length="81" mass="9539">MCVETDESERTKQMIKKILMEKIQVYMFNRKNLHILIKSTLIVCLAVIILHEIENIFSLGITFISGATLFHLIAWWFEEIV</sequence>
<dbReference type="AlphaFoldDB" id="A0A1G2UN56"/>
<proteinExistence type="predicted"/>
<feature type="transmembrane region" description="Helical" evidence="1">
    <location>
        <begin position="32"/>
        <end position="50"/>
    </location>
</feature>
<comment type="caution">
    <text evidence="2">The sequence shown here is derived from an EMBL/GenBank/DDBJ whole genome shotgun (WGS) entry which is preliminary data.</text>
</comment>
<dbReference type="Proteomes" id="UP000177202">
    <property type="component" value="Unassembled WGS sequence"/>
</dbReference>
<name>A0A1G2UN56_9BACT</name>
<accession>A0A1G2UN56</accession>
<evidence type="ECO:0000313" key="3">
    <source>
        <dbReference type="Proteomes" id="UP000177202"/>
    </source>
</evidence>
<keyword evidence="1" id="KW-1133">Transmembrane helix</keyword>
<dbReference type="EMBL" id="MHWP01000005">
    <property type="protein sequence ID" value="OHB10836.1"/>
    <property type="molecule type" value="Genomic_DNA"/>
</dbReference>
<organism evidence="2 3">
    <name type="scientific">Candidatus Zambryskibacteria bacterium RIFCSPLOWO2_02_FULL_44_12b</name>
    <dbReference type="NCBI Taxonomy" id="1802772"/>
    <lineage>
        <taxon>Bacteria</taxon>
        <taxon>Candidatus Zambryskiibacteriota</taxon>
    </lineage>
</organism>